<evidence type="ECO:0000313" key="2">
    <source>
        <dbReference type="Ensembl" id="ENSVKKP00000017807.1"/>
    </source>
</evidence>
<accession>A0A8D2L721</accession>
<evidence type="ECO:0000313" key="3">
    <source>
        <dbReference type="Proteomes" id="UP000694545"/>
    </source>
</evidence>
<dbReference type="AlphaFoldDB" id="A0A8D2L721"/>
<dbReference type="InterPro" id="IPR026187">
    <property type="entry name" value="Aven"/>
</dbReference>
<organism evidence="2 3">
    <name type="scientific">Varanus komodoensis</name>
    <name type="common">Komodo dragon</name>
    <dbReference type="NCBI Taxonomy" id="61221"/>
    <lineage>
        <taxon>Eukaryota</taxon>
        <taxon>Metazoa</taxon>
        <taxon>Chordata</taxon>
        <taxon>Craniata</taxon>
        <taxon>Vertebrata</taxon>
        <taxon>Euteleostomi</taxon>
        <taxon>Lepidosauria</taxon>
        <taxon>Squamata</taxon>
        <taxon>Bifurcata</taxon>
        <taxon>Unidentata</taxon>
        <taxon>Episquamata</taxon>
        <taxon>Toxicofera</taxon>
        <taxon>Anguimorpha</taxon>
        <taxon>Paleoanguimorpha</taxon>
        <taxon>Varanoidea</taxon>
        <taxon>Varanidae</taxon>
        <taxon>Varanus</taxon>
    </lineage>
</organism>
<feature type="compositionally biased region" description="Polar residues" evidence="1">
    <location>
        <begin position="318"/>
        <end position="329"/>
    </location>
</feature>
<dbReference type="RefSeq" id="XP_044292131.1">
    <property type="nucleotide sequence ID" value="XM_044436196.1"/>
</dbReference>
<protein>
    <submittedName>
        <fullName evidence="2">Apoptosis and caspase activation inhibitor</fullName>
    </submittedName>
</protein>
<dbReference type="GO" id="GO:0010972">
    <property type="term" value="P:negative regulation of G2/M transition of mitotic cell cycle"/>
    <property type="evidence" value="ECO:0007669"/>
    <property type="project" value="TreeGrafter"/>
</dbReference>
<feature type="compositionally biased region" description="Polar residues" evidence="1">
    <location>
        <begin position="250"/>
        <end position="261"/>
    </location>
</feature>
<feature type="region of interest" description="Disordered" evidence="1">
    <location>
        <begin position="1"/>
        <end position="78"/>
    </location>
</feature>
<dbReference type="PANTHER" id="PTHR16524">
    <property type="entry name" value="CELL DEATH REGULATOR AVEN"/>
    <property type="match status" value="1"/>
</dbReference>
<evidence type="ECO:0000256" key="1">
    <source>
        <dbReference type="SAM" id="MobiDB-lite"/>
    </source>
</evidence>
<sequence>MQPERGSKPQREGARQNRRRPGGREKQAEVAGGSGEAGHHRGGGSRGRGGRGGGHGRRDARGRGAAAPPSASRCDQSAAVDLELQEQEKEQGSFSKRKIVSNWHRYEDIEKETQNDSSESQRGTDFSVLLSSAGDSFTQFRFTEEKEWTAENLSPKQLSGLYVDCQSLVQALEELPLHLKLNVAAELVQDATPVALPQIKQKSNPIPMRGSGPLQQPMGQNRVALSPYPAEDFVTHLMLPNKDGLGISSEAPQKSPSVSYQETDDLDEDLDLLLKLDAPVNPGNNLALEMTSHDKAAGDDLNMSHEKNELDGTEEVHSASQQQEVTSKNITEEELEDWLDSMIS</sequence>
<dbReference type="Ensembl" id="ENSVKKT00000018255.1">
    <property type="protein sequence ID" value="ENSVKKP00000017807.1"/>
    <property type="gene ID" value="ENSVKKG00000012171.1"/>
</dbReference>
<name>A0A8D2L721_VARKO</name>
<keyword evidence="3" id="KW-1185">Reference proteome</keyword>
<proteinExistence type="predicted"/>
<reference evidence="2" key="1">
    <citation type="submission" date="2025-08" db="UniProtKB">
        <authorList>
            <consortium name="Ensembl"/>
        </authorList>
    </citation>
    <scope>IDENTIFICATION</scope>
</reference>
<dbReference type="PANTHER" id="PTHR16524:SF2">
    <property type="entry name" value="CELL DEATH REGULATOR AVEN"/>
    <property type="match status" value="1"/>
</dbReference>
<dbReference type="GeneID" id="123026484"/>
<gene>
    <name evidence="2" type="primary">AVEN</name>
</gene>
<feature type="region of interest" description="Disordered" evidence="1">
    <location>
        <begin position="297"/>
        <end position="344"/>
    </location>
</feature>
<feature type="compositionally biased region" description="Gly residues" evidence="1">
    <location>
        <begin position="44"/>
        <end position="53"/>
    </location>
</feature>
<feature type="compositionally biased region" description="Acidic residues" evidence="1">
    <location>
        <begin position="332"/>
        <end position="344"/>
    </location>
</feature>
<reference evidence="2" key="2">
    <citation type="submission" date="2025-09" db="UniProtKB">
        <authorList>
            <consortium name="Ensembl"/>
        </authorList>
    </citation>
    <scope>IDENTIFICATION</scope>
</reference>
<dbReference type="KEGG" id="vko:123026484"/>
<feature type="compositionally biased region" description="Basic and acidic residues" evidence="1">
    <location>
        <begin position="1"/>
        <end position="15"/>
    </location>
</feature>
<feature type="compositionally biased region" description="Basic and acidic residues" evidence="1">
    <location>
        <begin position="297"/>
        <end position="317"/>
    </location>
</feature>
<feature type="compositionally biased region" description="Low complexity" evidence="1">
    <location>
        <begin position="63"/>
        <end position="73"/>
    </location>
</feature>
<dbReference type="OMA" id="FTHFRFA"/>
<dbReference type="OrthoDB" id="6338233at2759"/>
<feature type="region of interest" description="Disordered" evidence="1">
    <location>
        <begin position="244"/>
        <end position="263"/>
    </location>
</feature>
<dbReference type="Proteomes" id="UP000694545">
    <property type="component" value="Unplaced"/>
</dbReference>
<dbReference type="CTD" id="57099"/>